<dbReference type="PANTHER" id="PTHR43798:SF33">
    <property type="entry name" value="HYDROLASE, PUTATIVE (AFU_ORTHOLOGUE AFUA_2G14860)-RELATED"/>
    <property type="match status" value="1"/>
</dbReference>
<reference evidence="2 3" key="1">
    <citation type="journal article" date="2015" name="Nature">
        <title>rRNA introns, odd ribosomes, and small enigmatic genomes across a large radiation of phyla.</title>
        <authorList>
            <person name="Brown C.T."/>
            <person name="Hug L.A."/>
            <person name="Thomas B.C."/>
            <person name="Sharon I."/>
            <person name="Castelle C.J."/>
            <person name="Singh A."/>
            <person name="Wilkins M.J."/>
            <person name="Williams K.H."/>
            <person name="Banfield J.F."/>
        </authorList>
    </citation>
    <scope>NUCLEOTIDE SEQUENCE [LARGE SCALE GENOMIC DNA]</scope>
</reference>
<dbReference type="PRINTS" id="PR00111">
    <property type="entry name" value="ABHYDROLASE"/>
</dbReference>
<organism evidence="2 3">
    <name type="scientific">Candidatus Collierbacteria bacterium GW2011_GWB2_45_17</name>
    <dbReference type="NCBI Taxonomy" id="1618388"/>
    <lineage>
        <taxon>Bacteria</taxon>
        <taxon>Candidatus Collieribacteriota</taxon>
    </lineage>
</organism>
<dbReference type="Proteomes" id="UP000034078">
    <property type="component" value="Unassembled WGS sequence"/>
</dbReference>
<dbReference type="SUPFAM" id="SSF53474">
    <property type="entry name" value="alpha/beta-Hydrolases"/>
    <property type="match status" value="1"/>
</dbReference>
<dbReference type="Gene3D" id="3.40.50.1820">
    <property type="entry name" value="alpha/beta hydrolase"/>
    <property type="match status" value="1"/>
</dbReference>
<sequence length="320" mass="36137">METPPKHIFSPVYQNQFPSPYSYFIPRTVIARPAPAGRGNPPPSLVIASRLLDFLRSSVLEFFLDIIKSMQTVVNGVLTNYSDINPKQKKTVVILHGWGSSISYWIPLSNLLSPKIRTILIDLPGFGSTGPLPGQPDVPEYTNFVRSFTQKLNLKNFILVGHSFGGQITLDYALKYPEDLNSIVLIAPAAIRERSKLVQTKIKLTKIIKPLFSLLPHNGFEKFLGWYTPKDYSNSNEYQKKVIGKIVVYNLKSYLGDVKVPTDIIWGSEDFVIPNMGKYLAENIPDSHLYVIYGANHLIHLSHLRQLADIINQIIAKRYV</sequence>
<evidence type="ECO:0000313" key="3">
    <source>
        <dbReference type="Proteomes" id="UP000034078"/>
    </source>
</evidence>
<comment type="caution">
    <text evidence="2">The sequence shown here is derived from an EMBL/GenBank/DDBJ whole genome shotgun (WGS) entry which is preliminary data.</text>
</comment>
<dbReference type="InterPro" id="IPR029058">
    <property type="entry name" value="AB_hydrolase_fold"/>
</dbReference>
<dbReference type="InterPro" id="IPR000073">
    <property type="entry name" value="AB_hydrolase_1"/>
</dbReference>
<evidence type="ECO:0000259" key="1">
    <source>
        <dbReference type="Pfam" id="PF00561"/>
    </source>
</evidence>
<feature type="domain" description="AB hydrolase-1" evidence="1">
    <location>
        <begin position="91"/>
        <end position="191"/>
    </location>
</feature>
<dbReference type="PANTHER" id="PTHR43798">
    <property type="entry name" value="MONOACYLGLYCEROL LIPASE"/>
    <property type="match status" value="1"/>
</dbReference>
<dbReference type="InterPro" id="IPR050266">
    <property type="entry name" value="AB_hydrolase_sf"/>
</dbReference>
<protein>
    <recommendedName>
        <fullName evidence="1">AB hydrolase-1 domain-containing protein</fullName>
    </recommendedName>
</protein>
<evidence type="ECO:0000313" key="2">
    <source>
        <dbReference type="EMBL" id="KKU00551.1"/>
    </source>
</evidence>
<dbReference type="EMBL" id="LCKO01000004">
    <property type="protein sequence ID" value="KKU00551.1"/>
    <property type="molecule type" value="Genomic_DNA"/>
</dbReference>
<dbReference type="AlphaFoldDB" id="A0A837IH60"/>
<gene>
    <name evidence="2" type="ORF">UX01_C0004G0118</name>
</gene>
<accession>A0A837IH60</accession>
<name>A0A837IH60_9BACT</name>
<proteinExistence type="predicted"/>
<dbReference type="Pfam" id="PF00561">
    <property type="entry name" value="Abhydrolase_1"/>
    <property type="match status" value="1"/>
</dbReference>
<dbReference type="GO" id="GO:0016020">
    <property type="term" value="C:membrane"/>
    <property type="evidence" value="ECO:0007669"/>
    <property type="project" value="TreeGrafter"/>
</dbReference>